<reference evidence="2" key="1">
    <citation type="submission" date="2023-03" db="EMBL/GenBank/DDBJ databases">
        <authorList>
            <person name="Steffen K."/>
            <person name="Cardenas P."/>
        </authorList>
    </citation>
    <scope>NUCLEOTIDE SEQUENCE</scope>
</reference>
<dbReference type="PANTHER" id="PTHR12984">
    <property type="entry name" value="SCY1-RELATED S/T PROTEIN KINASE-LIKE"/>
    <property type="match status" value="1"/>
</dbReference>
<dbReference type="InterPro" id="IPR011009">
    <property type="entry name" value="Kinase-like_dom_sf"/>
</dbReference>
<sequence>MLCYSVYNGGRPLCSSLNNLLSFKQNVETISRVTESGLGEVPHGLRTLVRTMLAVEPSVRPDAMEISKHAFFDEVGVATLRYLDTLYEKGDMERSQYFRKPGSCHHKTSKESNSPEGNSGSKTRIQKQQDGSVCPCPSFF</sequence>
<gene>
    <name evidence="2" type="ORF">GBAR_LOCUS15864</name>
</gene>
<evidence type="ECO:0000313" key="2">
    <source>
        <dbReference type="EMBL" id="CAI8027863.1"/>
    </source>
</evidence>
<dbReference type="InterPro" id="IPR051177">
    <property type="entry name" value="CIK-Related_Protein"/>
</dbReference>
<dbReference type="SUPFAM" id="SSF56112">
    <property type="entry name" value="Protein kinase-like (PK-like)"/>
    <property type="match status" value="1"/>
</dbReference>
<feature type="compositionally biased region" description="Polar residues" evidence="1">
    <location>
        <begin position="111"/>
        <end position="131"/>
    </location>
</feature>
<name>A0AA35WNF7_GEOBA</name>
<dbReference type="EMBL" id="CASHTH010002303">
    <property type="protein sequence ID" value="CAI8027863.1"/>
    <property type="molecule type" value="Genomic_DNA"/>
</dbReference>
<dbReference type="AlphaFoldDB" id="A0AA35WNF7"/>
<proteinExistence type="predicted"/>
<accession>A0AA35WNF7</accession>
<evidence type="ECO:0000256" key="1">
    <source>
        <dbReference type="SAM" id="MobiDB-lite"/>
    </source>
</evidence>
<dbReference type="Proteomes" id="UP001174909">
    <property type="component" value="Unassembled WGS sequence"/>
</dbReference>
<feature type="region of interest" description="Disordered" evidence="1">
    <location>
        <begin position="98"/>
        <end position="140"/>
    </location>
</feature>
<protein>
    <submittedName>
        <fullName evidence="2">SCY1-like protein 2</fullName>
    </submittedName>
</protein>
<organism evidence="2 3">
    <name type="scientific">Geodia barretti</name>
    <name type="common">Barrett's horny sponge</name>
    <dbReference type="NCBI Taxonomy" id="519541"/>
    <lineage>
        <taxon>Eukaryota</taxon>
        <taxon>Metazoa</taxon>
        <taxon>Porifera</taxon>
        <taxon>Demospongiae</taxon>
        <taxon>Heteroscleromorpha</taxon>
        <taxon>Tetractinellida</taxon>
        <taxon>Astrophorina</taxon>
        <taxon>Geodiidae</taxon>
        <taxon>Geodia</taxon>
    </lineage>
</organism>
<evidence type="ECO:0000313" key="3">
    <source>
        <dbReference type="Proteomes" id="UP001174909"/>
    </source>
</evidence>
<keyword evidence="3" id="KW-1185">Reference proteome</keyword>
<comment type="caution">
    <text evidence="2">The sequence shown here is derived from an EMBL/GenBank/DDBJ whole genome shotgun (WGS) entry which is preliminary data.</text>
</comment>
<dbReference type="PANTHER" id="PTHR12984:SF6">
    <property type="entry name" value="SCY1-LIKE PROTEIN 2"/>
    <property type="match status" value="1"/>
</dbReference>
<dbReference type="Gene3D" id="1.10.510.10">
    <property type="entry name" value="Transferase(Phosphotransferase) domain 1"/>
    <property type="match status" value="1"/>
</dbReference>